<reference evidence="8" key="1">
    <citation type="journal article" date="2015" name="PeerJ">
        <title>First genomic representation of candidate bacterial phylum KSB3 points to enhanced environmental sensing as a trigger of wastewater bulking.</title>
        <authorList>
            <person name="Sekiguchi Y."/>
            <person name="Ohashi A."/>
            <person name="Parks D.H."/>
            <person name="Yamauchi T."/>
            <person name="Tyson G.W."/>
            <person name="Hugenholtz P."/>
        </authorList>
    </citation>
    <scope>NUCLEOTIDE SEQUENCE [LARGE SCALE GENOMIC DNA]</scope>
</reference>
<keyword evidence="5 6" id="KW-0411">Iron-sulfur</keyword>
<evidence type="ECO:0000256" key="6">
    <source>
        <dbReference type="HAMAP-Rule" id="MF_01251"/>
    </source>
</evidence>
<dbReference type="PROSITE" id="PS51918">
    <property type="entry name" value="RADICAL_SAM"/>
    <property type="match status" value="1"/>
</dbReference>
<feature type="domain" description="Radical SAM core" evidence="7">
    <location>
        <begin position="296"/>
        <end position="562"/>
    </location>
</feature>
<feature type="binding site" evidence="6">
    <location>
        <position position="310"/>
    </location>
    <ligand>
        <name>[4Fe-4S] cluster</name>
        <dbReference type="ChEBI" id="CHEBI:49883"/>
        <note>4Fe-4S-S-AdoMet</note>
    </ligand>
</feature>
<dbReference type="HAMAP" id="MF_01251">
    <property type="entry name" value="UPF0313"/>
    <property type="match status" value="1"/>
</dbReference>
<evidence type="ECO:0000259" key="7">
    <source>
        <dbReference type="PROSITE" id="PS51918"/>
    </source>
</evidence>
<dbReference type="Gene3D" id="3.80.30.20">
    <property type="entry name" value="tm_1862 like domain"/>
    <property type="match status" value="1"/>
</dbReference>
<dbReference type="SFLD" id="SFLDG01082">
    <property type="entry name" value="B12-binding_domain_containing"/>
    <property type="match status" value="1"/>
</dbReference>
<dbReference type="InterPro" id="IPR013704">
    <property type="entry name" value="UPF0313_N"/>
</dbReference>
<dbReference type="EMBL" id="DF820479">
    <property type="protein sequence ID" value="GAK61478.1"/>
    <property type="molecule type" value="Genomic_DNA"/>
</dbReference>
<keyword evidence="9" id="KW-1185">Reference proteome</keyword>
<dbReference type="eggNOG" id="COG1032">
    <property type="taxonomic scope" value="Bacteria"/>
</dbReference>
<dbReference type="STRING" id="1499967.U27_01379"/>
<dbReference type="Pfam" id="PF08497">
    <property type="entry name" value="Radical_SAM_N"/>
    <property type="match status" value="1"/>
</dbReference>
<dbReference type="GO" id="GO:0051539">
    <property type="term" value="F:4 iron, 4 sulfur cluster binding"/>
    <property type="evidence" value="ECO:0007669"/>
    <property type="project" value="UniProtKB-KW"/>
</dbReference>
<dbReference type="GO" id="GO:0005506">
    <property type="term" value="F:iron ion binding"/>
    <property type="evidence" value="ECO:0007669"/>
    <property type="project" value="UniProtKB-UniRule"/>
</dbReference>
<comment type="cofactor">
    <cofactor evidence="6">
        <name>[4Fe-4S] cluster</name>
        <dbReference type="ChEBI" id="CHEBI:49883"/>
    </cofactor>
    <text evidence="6">Binds 1 [4Fe-4S] cluster. The cluster is coordinated with 3 cysteines and an exchangeable S-adenosyl-L-methionine.</text>
</comment>
<comment type="similarity">
    <text evidence="6">Belongs to the UPF0313 family.</text>
</comment>
<dbReference type="InterPro" id="IPR024560">
    <property type="entry name" value="UPF0313_C"/>
</dbReference>
<dbReference type="PANTHER" id="PTHR32331">
    <property type="entry name" value="UPF0313 PROTEIN YGIQ"/>
    <property type="match status" value="1"/>
</dbReference>
<keyword evidence="1 6" id="KW-0004">4Fe-4S</keyword>
<dbReference type="InterPro" id="IPR007197">
    <property type="entry name" value="rSAM"/>
</dbReference>
<evidence type="ECO:0000256" key="3">
    <source>
        <dbReference type="ARBA" id="ARBA00022723"/>
    </source>
</evidence>
<protein>
    <submittedName>
        <fullName evidence="8">Radical SAM domain protein</fullName>
    </submittedName>
</protein>
<dbReference type="InterPro" id="IPR023404">
    <property type="entry name" value="rSAM_horseshoe"/>
</dbReference>
<dbReference type="SMART" id="SM00729">
    <property type="entry name" value="Elp3"/>
    <property type="match status" value="1"/>
</dbReference>
<feature type="binding site" evidence="6">
    <location>
        <position position="314"/>
    </location>
    <ligand>
        <name>[4Fe-4S] cluster</name>
        <dbReference type="ChEBI" id="CHEBI:49883"/>
        <note>4Fe-4S-S-AdoMet</note>
    </ligand>
</feature>
<dbReference type="InterPro" id="IPR022946">
    <property type="entry name" value="UPF0313"/>
</dbReference>
<evidence type="ECO:0000256" key="4">
    <source>
        <dbReference type="ARBA" id="ARBA00023004"/>
    </source>
</evidence>
<keyword evidence="2 6" id="KW-0949">S-adenosyl-L-methionine</keyword>
<dbReference type="InterPro" id="IPR058240">
    <property type="entry name" value="rSAM_sf"/>
</dbReference>
<gene>
    <name evidence="8" type="ORF">U27_01379</name>
</gene>
<evidence type="ECO:0000256" key="1">
    <source>
        <dbReference type="ARBA" id="ARBA00022485"/>
    </source>
</evidence>
<feature type="binding site" evidence="6">
    <location>
        <position position="317"/>
    </location>
    <ligand>
        <name>[4Fe-4S] cluster</name>
        <dbReference type="ChEBI" id="CHEBI:49883"/>
        <note>4Fe-4S-S-AdoMet</note>
    </ligand>
</feature>
<dbReference type="InterPro" id="IPR006638">
    <property type="entry name" value="Elp3/MiaA/NifB-like_rSAM"/>
</dbReference>
<evidence type="ECO:0000313" key="8">
    <source>
        <dbReference type="EMBL" id="GAK61478.1"/>
    </source>
</evidence>
<name>A0A081CA73_VECG1</name>
<dbReference type="SUPFAM" id="SSF102114">
    <property type="entry name" value="Radical SAM enzymes"/>
    <property type="match status" value="1"/>
</dbReference>
<accession>A0A081CA73</accession>
<keyword evidence="3 6" id="KW-0479">Metal-binding</keyword>
<dbReference type="Pfam" id="PF11842">
    <property type="entry name" value="DUF3362"/>
    <property type="match status" value="1"/>
</dbReference>
<proteinExistence type="inferred from homology"/>
<dbReference type="HOGENOM" id="CLU_018288_2_0_0"/>
<dbReference type="AlphaFoldDB" id="A0A081CA73"/>
<dbReference type="NCBIfam" id="TIGR03904">
    <property type="entry name" value="SAM_YgiQ"/>
    <property type="match status" value="1"/>
</dbReference>
<dbReference type="Proteomes" id="UP000030661">
    <property type="component" value="Unassembled WGS sequence"/>
</dbReference>
<sequence length="568" mass="64323">MDEKNLFLPISKAEMTQRGWDAVDIVLISGDAYVDHPAFGLAVIGRALENQGYRVGIIAMPDWKDPASIAVFGKPRLFFGVTSGNVDSMLARYTAFKRYRSDDPYVPGGKAGRKPERAVLVYCNLIKAAYKDVLLVIGGVEASMRRAAHYDFWSNKVRRSIIEDSRADILVYGMGEQAIVAIAERLQQRRTTPALQGESPAADLKDIPGTVLLARYCPPEAYRLPAEEEVLSSKETFVEFYREFYRHQHQVLAQPTGKRYLLHYPPANISTEALDAIYALPFLRKPHPSYTEAIPAFEMIRHSVTAHRGCVSGCSFCSLALHQGKRIVSRSPQSVLREVRTIAQEPDFKGHITDIGGPSANMYGLECQREWHCTRESCLFPALCPNLHLNTLRWVNLLQQAARIQGVSLVTVGSGLRYDLLLRDPEARKLLETLLVHHISGQLKIAPEHTDPQVLRAMRKIPLVELPEFLDLFHQIARQQRKKRYLLPYLMSCHPGSNQKNMRAMQQTIRTLFGFVPEQVQAFIPLPMTLSSVIYYTGIDPLTGEHFDVVRDMNERRKQHQTFTQSQD</sequence>
<dbReference type="PANTHER" id="PTHR32331:SF0">
    <property type="entry name" value="UPF0313 PROTEIN YGIQ"/>
    <property type="match status" value="1"/>
</dbReference>
<dbReference type="SFLD" id="SFLDG01069">
    <property type="entry name" value="UPF0313"/>
    <property type="match status" value="1"/>
</dbReference>
<evidence type="ECO:0000256" key="5">
    <source>
        <dbReference type="ARBA" id="ARBA00023014"/>
    </source>
</evidence>
<dbReference type="SFLD" id="SFLDS00029">
    <property type="entry name" value="Radical_SAM"/>
    <property type="match status" value="1"/>
</dbReference>
<evidence type="ECO:0000256" key="2">
    <source>
        <dbReference type="ARBA" id="ARBA00022691"/>
    </source>
</evidence>
<keyword evidence="4 6" id="KW-0408">Iron</keyword>
<evidence type="ECO:0000313" key="9">
    <source>
        <dbReference type="Proteomes" id="UP000030661"/>
    </source>
</evidence>
<organism evidence="8">
    <name type="scientific">Vecturithrix granuli</name>
    <dbReference type="NCBI Taxonomy" id="1499967"/>
    <lineage>
        <taxon>Bacteria</taxon>
        <taxon>Candidatus Moduliflexota</taxon>
        <taxon>Candidatus Vecturitrichia</taxon>
        <taxon>Candidatus Vecturitrichales</taxon>
        <taxon>Candidatus Vecturitrichaceae</taxon>
        <taxon>Candidatus Vecturithrix</taxon>
    </lineage>
</organism>
<dbReference type="GO" id="GO:0003824">
    <property type="term" value="F:catalytic activity"/>
    <property type="evidence" value="ECO:0007669"/>
    <property type="project" value="InterPro"/>
</dbReference>